<proteinExistence type="inferred from homology"/>
<dbReference type="PROSITE" id="PS50891">
    <property type="entry name" value="LOB"/>
    <property type="match status" value="1"/>
</dbReference>
<feature type="region of interest" description="Disordered" evidence="2">
    <location>
        <begin position="183"/>
        <end position="210"/>
    </location>
</feature>
<feature type="compositionally biased region" description="Basic and acidic residues" evidence="2">
    <location>
        <begin position="306"/>
        <end position="320"/>
    </location>
</feature>
<feature type="compositionally biased region" description="Low complexity" evidence="2">
    <location>
        <begin position="17"/>
        <end position="33"/>
    </location>
</feature>
<sequence>MSAPRAPPNWSPPSGGAIASESEPDSPSSDGTSSPPPPAPSTGGSSIASSSTPPPRAPATGPGGGSPPPGCAACRHKRQRCPPGCALAPYFPADDDPDRFRSVLRVFGVKNLLRTLREVPRPRWDACVRTLVHESRMRLADPVRGCLGAVEDLEAQLVDTAVELEVLRRRQEAYRQAKRRGLRWFQPPDPGEAAAARQQPWRTPGDSMQPQDPYGAAWPQAMAGLAATQTRLSPTQPEVLSSWPSATTGLTATQPQLISAMPPPQLYATQPQFFAMQPQPAMRRQPTPLGATAMVHDGIGNAWANDDERGGRGDPDPDDM</sequence>
<dbReference type="PANTHER" id="PTHR31301">
    <property type="entry name" value="LOB DOMAIN-CONTAINING PROTEIN 4-RELATED"/>
    <property type="match status" value="1"/>
</dbReference>
<dbReference type="AlphaFoldDB" id="A0A8T0QHM1"/>
<accession>A0A8T0QHM1</accession>
<evidence type="ECO:0000313" key="4">
    <source>
        <dbReference type="EMBL" id="KAG2572052.1"/>
    </source>
</evidence>
<dbReference type="Pfam" id="PF03195">
    <property type="entry name" value="LOB"/>
    <property type="match status" value="1"/>
</dbReference>
<evidence type="ECO:0000256" key="1">
    <source>
        <dbReference type="ARBA" id="ARBA00005474"/>
    </source>
</evidence>
<comment type="caution">
    <text evidence="4">The sequence shown here is derived from an EMBL/GenBank/DDBJ whole genome shotgun (WGS) entry which is preliminary data.</text>
</comment>
<protein>
    <recommendedName>
        <fullName evidence="3">LOB domain-containing protein</fullName>
    </recommendedName>
</protein>
<feature type="region of interest" description="Disordered" evidence="2">
    <location>
        <begin position="1"/>
        <end position="72"/>
    </location>
</feature>
<feature type="compositionally biased region" description="Low complexity" evidence="2">
    <location>
        <begin position="41"/>
        <end position="51"/>
    </location>
</feature>
<dbReference type="InterPro" id="IPR004883">
    <property type="entry name" value="LOB"/>
</dbReference>
<dbReference type="EMBL" id="CM029049">
    <property type="protein sequence ID" value="KAG2572052.1"/>
    <property type="molecule type" value="Genomic_DNA"/>
</dbReference>
<organism evidence="4 5">
    <name type="scientific">Panicum virgatum</name>
    <name type="common">Blackwell switchgrass</name>
    <dbReference type="NCBI Taxonomy" id="38727"/>
    <lineage>
        <taxon>Eukaryota</taxon>
        <taxon>Viridiplantae</taxon>
        <taxon>Streptophyta</taxon>
        <taxon>Embryophyta</taxon>
        <taxon>Tracheophyta</taxon>
        <taxon>Spermatophyta</taxon>
        <taxon>Magnoliopsida</taxon>
        <taxon>Liliopsida</taxon>
        <taxon>Poales</taxon>
        <taxon>Poaceae</taxon>
        <taxon>PACMAD clade</taxon>
        <taxon>Panicoideae</taxon>
        <taxon>Panicodae</taxon>
        <taxon>Paniceae</taxon>
        <taxon>Panicinae</taxon>
        <taxon>Panicum</taxon>
        <taxon>Panicum sect. Hiantes</taxon>
    </lineage>
</organism>
<feature type="domain" description="LOB" evidence="3">
    <location>
        <begin position="69"/>
        <end position="171"/>
    </location>
</feature>
<feature type="region of interest" description="Disordered" evidence="2">
    <location>
        <begin position="301"/>
        <end position="320"/>
    </location>
</feature>
<dbReference type="Proteomes" id="UP000823388">
    <property type="component" value="Chromosome 7K"/>
</dbReference>
<evidence type="ECO:0000256" key="2">
    <source>
        <dbReference type="SAM" id="MobiDB-lite"/>
    </source>
</evidence>
<feature type="compositionally biased region" description="Pro residues" evidence="2">
    <location>
        <begin position="1"/>
        <end position="11"/>
    </location>
</feature>
<reference evidence="4" key="1">
    <citation type="submission" date="2020-05" db="EMBL/GenBank/DDBJ databases">
        <title>WGS assembly of Panicum virgatum.</title>
        <authorList>
            <person name="Lovell J.T."/>
            <person name="Jenkins J."/>
            <person name="Shu S."/>
            <person name="Juenger T.E."/>
            <person name="Schmutz J."/>
        </authorList>
    </citation>
    <scope>NUCLEOTIDE SEQUENCE</scope>
    <source>
        <strain evidence="4">AP13</strain>
    </source>
</reference>
<name>A0A8T0QHM1_PANVG</name>
<keyword evidence="5" id="KW-1185">Reference proteome</keyword>
<evidence type="ECO:0000259" key="3">
    <source>
        <dbReference type="PROSITE" id="PS50891"/>
    </source>
</evidence>
<evidence type="ECO:0000313" key="5">
    <source>
        <dbReference type="Proteomes" id="UP000823388"/>
    </source>
</evidence>
<comment type="similarity">
    <text evidence="1">Belongs to the LOB domain-containing protein family.</text>
</comment>
<dbReference type="PANTHER" id="PTHR31301:SF191">
    <property type="entry name" value="LOB DOMAIN-CONTAINING PROTEIN"/>
    <property type="match status" value="1"/>
</dbReference>
<gene>
    <name evidence="4" type="ORF">PVAP13_7KG271910</name>
</gene>